<comment type="cofactor">
    <cofactor evidence="1">
        <name>Mg(2+)</name>
        <dbReference type="ChEBI" id="CHEBI:18420"/>
    </cofactor>
</comment>
<accession>A0A2A2AAN0</accession>
<protein>
    <submittedName>
        <fullName evidence="5">Gentisate 1,2-dioxygenase</fullName>
    </submittedName>
</protein>
<dbReference type="EMBL" id="NSJF01000003">
    <property type="protein sequence ID" value="PAT34784.1"/>
    <property type="molecule type" value="Genomic_DNA"/>
</dbReference>
<dbReference type="InterPro" id="IPR011234">
    <property type="entry name" value="Fumarylacetoacetase-like_C"/>
</dbReference>
<dbReference type="AlphaFoldDB" id="A0A2A2AAN0"/>
<dbReference type="InterPro" id="IPR036663">
    <property type="entry name" value="Fumarylacetoacetase_C_sf"/>
</dbReference>
<comment type="similarity">
    <text evidence="2">Belongs to the FAH family.</text>
</comment>
<keyword evidence="5" id="KW-0223">Dioxygenase</keyword>
<evidence type="ECO:0000256" key="1">
    <source>
        <dbReference type="ARBA" id="ARBA00001946"/>
    </source>
</evidence>
<dbReference type="SUPFAM" id="SSF56529">
    <property type="entry name" value="FAH"/>
    <property type="match status" value="1"/>
</dbReference>
<dbReference type="GO" id="GO:0046872">
    <property type="term" value="F:metal ion binding"/>
    <property type="evidence" value="ECO:0007669"/>
    <property type="project" value="UniProtKB-KW"/>
</dbReference>
<evidence type="ECO:0000313" key="6">
    <source>
        <dbReference type="Proteomes" id="UP000217999"/>
    </source>
</evidence>
<dbReference type="PANTHER" id="PTHR42796">
    <property type="entry name" value="FUMARYLACETOACETATE HYDROLASE DOMAIN-CONTAINING PROTEIN 2A-RELATED"/>
    <property type="match status" value="1"/>
</dbReference>
<proteinExistence type="inferred from homology"/>
<dbReference type="FunFam" id="3.90.850.10:FF:000025">
    <property type="entry name" value="5-oxo-1,2,5-tricarboxilic-3-penten aciddecarboxilase/isomer"/>
    <property type="match status" value="1"/>
</dbReference>
<dbReference type="PANTHER" id="PTHR42796:SF4">
    <property type="entry name" value="FUMARYLACETOACETATE HYDROLASE DOMAIN-CONTAINING PROTEIN 2A"/>
    <property type="match status" value="1"/>
</dbReference>
<keyword evidence="3" id="KW-0479">Metal-binding</keyword>
<dbReference type="InterPro" id="IPR051121">
    <property type="entry name" value="FAH"/>
</dbReference>
<evidence type="ECO:0000256" key="2">
    <source>
        <dbReference type="ARBA" id="ARBA00010211"/>
    </source>
</evidence>
<dbReference type="Gene3D" id="3.90.850.10">
    <property type="entry name" value="Fumarylacetoacetase-like, C-terminal domain"/>
    <property type="match status" value="1"/>
</dbReference>
<gene>
    <name evidence="5" type="ORF">CK620_07910</name>
</gene>
<evidence type="ECO:0000256" key="3">
    <source>
        <dbReference type="ARBA" id="ARBA00022723"/>
    </source>
</evidence>
<dbReference type="GO" id="GO:0051213">
    <property type="term" value="F:dioxygenase activity"/>
    <property type="evidence" value="ECO:0007669"/>
    <property type="project" value="UniProtKB-KW"/>
</dbReference>
<organism evidence="5 6">
    <name type="scientific">Vandammella animalimorsus</name>
    <dbReference type="NCBI Taxonomy" id="2029117"/>
    <lineage>
        <taxon>Bacteria</taxon>
        <taxon>Pseudomonadati</taxon>
        <taxon>Pseudomonadota</taxon>
        <taxon>Betaproteobacteria</taxon>
        <taxon>Burkholderiales</taxon>
        <taxon>Comamonadaceae</taxon>
        <taxon>Vandammella</taxon>
    </lineage>
</organism>
<reference evidence="5 6" key="1">
    <citation type="submission" date="2017-08" db="EMBL/GenBank/DDBJ databases">
        <title>WGS of Clinical strains of the CDC Group NO-1 linked to zoonotic infections in humans.</title>
        <authorList>
            <person name="Bernier A.-M."/>
            <person name="Bernard K."/>
        </authorList>
    </citation>
    <scope>NUCLEOTIDE SEQUENCE [LARGE SCALE GENOMIC DNA]</scope>
    <source>
        <strain evidence="5 6">NML03-0146</strain>
    </source>
</reference>
<name>A0A2A2AAN0_9BURK</name>
<comment type="caution">
    <text evidence="5">The sequence shown here is derived from an EMBL/GenBank/DDBJ whole genome shotgun (WGS) entry which is preliminary data.</text>
</comment>
<dbReference type="Proteomes" id="UP000217999">
    <property type="component" value="Unassembled WGS sequence"/>
</dbReference>
<dbReference type="GO" id="GO:0044281">
    <property type="term" value="P:small molecule metabolic process"/>
    <property type="evidence" value="ECO:0007669"/>
    <property type="project" value="UniProtKB-ARBA"/>
</dbReference>
<feature type="domain" description="Fumarylacetoacetase-like C-terminal" evidence="4">
    <location>
        <begin position="91"/>
        <end position="301"/>
    </location>
</feature>
<sequence>MRLVTYRAHPASEARLGAIVDDLVVDLQRLGKHAGQALPASMLDFIDLGKQAVLQTAELLAQYHGRWPIGVALPLVNLSLLAPIPRPRKNIFGIGLNYVEHVHESSRSLDTAKELPTQPVIFSKPPTAVIADGDAIEHNAAITQQLDWEVELAVVIGQRARRVSQEQAMSHVFGYSVLNDISARDNRRAGQWIYSKGQDTYAPFGPVIVTADEIGDPHNLDLGLKVNGVLKQHSNTRHLLFKIPELIADISAAITLEPGDIIATGTPAGVGAGRTPQEWLWPGDVVEAWVEKIGCLRNPVVAVGDAERSPKG</sequence>
<dbReference type="RefSeq" id="WP_095549831.1">
    <property type="nucleotide sequence ID" value="NZ_NSJF01000003.1"/>
</dbReference>
<keyword evidence="5" id="KW-0560">Oxidoreductase</keyword>
<evidence type="ECO:0000259" key="4">
    <source>
        <dbReference type="Pfam" id="PF01557"/>
    </source>
</evidence>
<dbReference type="Pfam" id="PF01557">
    <property type="entry name" value="FAA_hydrolase"/>
    <property type="match status" value="1"/>
</dbReference>
<evidence type="ECO:0000313" key="5">
    <source>
        <dbReference type="EMBL" id="PAT34784.1"/>
    </source>
</evidence>